<evidence type="ECO:0000313" key="1">
    <source>
        <dbReference type="EMBL" id="QDQ42889.1"/>
    </source>
</evidence>
<dbReference type="AlphaFoldDB" id="A0A516TNS4"/>
<organism evidence="1 2">
    <name type="scientific">Methylacidiphilum kamchatkense Kam1</name>
    <dbReference type="NCBI Taxonomy" id="1202785"/>
    <lineage>
        <taxon>Bacteria</taxon>
        <taxon>Pseudomonadati</taxon>
        <taxon>Verrucomicrobiota</taxon>
        <taxon>Methylacidiphilae</taxon>
        <taxon>Methylacidiphilales</taxon>
        <taxon>Methylacidiphilaceae</taxon>
        <taxon>Methylacidiphilum (ex Ratnadevi et al. 2023)</taxon>
    </lineage>
</organism>
<gene>
    <name evidence="1" type="ORF">kam1_1674</name>
</gene>
<dbReference type="OrthoDB" id="570545at2"/>
<dbReference type="Proteomes" id="UP000315925">
    <property type="component" value="Chromosome"/>
</dbReference>
<dbReference type="EMBL" id="CP037899">
    <property type="protein sequence ID" value="QDQ42889.1"/>
    <property type="molecule type" value="Genomic_DNA"/>
</dbReference>
<protein>
    <submittedName>
        <fullName evidence="1">Uncharacterized protein</fullName>
    </submittedName>
</protein>
<reference evidence="2" key="1">
    <citation type="submission" date="2019-03" db="EMBL/GenBank/DDBJ databases">
        <title>Complete genome of Methylacidiphilum kamchatkense Kam1.</title>
        <authorList>
            <person name="Kruse T."/>
            <person name="Murarilal Ratnadevi C."/>
            <person name="Erikstad H.-A."/>
            <person name="Birkeland N.-K."/>
        </authorList>
    </citation>
    <scope>NUCLEOTIDE SEQUENCE [LARGE SCALE GENOMIC DNA]</scope>
    <source>
        <strain evidence="2">kam1</strain>
    </source>
</reference>
<name>A0A516TNS4_9BACT</name>
<dbReference type="RefSeq" id="WP_052250358.1">
    <property type="nucleotide sequence ID" value="NZ_CP037899.1"/>
</dbReference>
<accession>A0A516TNS4</accession>
<evidence type="ECO:0000313" key="2">
    <source>
        <dbReference type="Proteomes" id="UP000315925"/>
    </source>
</evidence>
<proteinExistence type="predicted"/>
<sequence length="196" mass="22800">MQSIKVNIGVCGRFHFHNYVSYLAEKGVLNRFYFSQKIGAPKNLGKAASVSKNLWIKEYLMRGIGPFLQDHYAEQFLSFCHEIWQNLVLQNWDSAPIFHLLLHGTGLRIIKKTKSENGIVLVEIVNAHPLELAKLLEEEDEKRLSLPKKNHLWAAEKKRIEEIYESDFLLVPSNWVLSSLIKYGIDKKKIFKFLME</sequence>
<dbReference type="KEGG" id="mkc:kam1_1674"/>